<dbReference type="PRINTS" id="PR01206">
    <property type="entry name" value="ORPHTRNSPORT"/>
</dbReference>
<reference evidence="11" key="1">
    <citation type="submission" date="2020-06" db="EMBL/GenBank/DDBJ databases">
        <authorList>
            <consortium name="Wellcome Sanger Institute Data Sharing"/>
        </authorList>
    </citation>
    <scope>NUCLEOTIDE SEQUENCE [LARGE SCALE GENOMIC DNA]</scope>
</reference>
<reference evidence="11" key="2">
    <citation type="submission" date="2025-08" db="UniProtKB">
        <authorList>
            <consortium name="Ensembl"/>
        </authorList>
    </citation>
    <scope>IDENTIFICATION</scope>
</reference>
<feature type="transmembrane region" description="Helical" evidence="10">
    <location>
        <begin position="188"/>
        <end position="208"/>
    </location>
</feature>
<evidence type="ECO:0000256" key="5">
    <source>
        <dbReference type="ARBA" id="ARBA00022989"/>
    </source>
</evidence>
<evidence type="ECO:0000256" key="6">
    <source>
        <dbReference type="ARBA" id="ARBA00023136"/>
    </source>
</evidence>
<dbReference type="PROSITE" id="PS00610">
    <property type="entry name" value="NA_NEUROTRAN_SYMP_1"/>
    <property type="match status" value="1"/>
</dbReference>
<dbReference type="PRINTS" id="PR00176">
    <property type="entry name" value="NANEUSMPORT"/>
</dbReference>
<protein>
    <recommendedName>
        <fullName evidence="9">Transporter</fullName>
    </recommendedName>
</protein>
<dbReference type="AlphaFoldDB" id="A0A8C5G8U1"/>
<dbReference type="InterPro" id="IPR037272">
    <property type="entry name" value="SNS_sf"/>
</dbReference>
<dbReference type="PROSITE" id="PS50267">
    <property type="entry name" value="NA_NEUROTRAN_SYMP_3"/>
    <property type="match status" value="1"/>
</dbReference>
<reference evidence="11" key="3">
    <citation type="submission" date="2025-09" db="UniProtKB">
        <authorList>
            <consortium name="Ensembl"/>
        </authorList>
    </citation>
    <scope>IDENTIFICATION</scope>
</reference>
<dbReference type="Proteomes" id="UP000694680">
    <property type="component" value="Chromosome 11"/>
</dbReference>
<feature type="binding site" evidence="8">
    <location>
        <position position="45"/>
    </location>
    <ligand>
        <name>Na(+)</name>
        <dbReference type="ChEBI" id="CHEBI:29101"/>
        <label>1</label>
    </ligand>
</feature>
<feature type="binding site" evidence="8">
    <location>
        <position position="420"/>
    </location>
    <ligand>
        <name>Na(+)</name>
        <dbReference type="ChEBI" id="CHEBI:29101"/>
        <label>1</label>
    </ligand>
</feature>
<feature type="binding site" evidence="8">
    <location>
        <position position="44"/>
    </location>
    <ligand>
        <name>Na(+)</name>
        <dbReference type="ChEBI" id="CHEBI:29101"/>
        <label>2</label>
    </ligand>
</feature>
<comment type="similarity">
    <text evidence="9">Belongs to the sodium:neurotransmitter symporter (SNF) (TC 2.A.22) family.</text>
</comment>
<keyword evidence="7" id="KW-0325">Glycoprotein</keyword>
<keyword evidence="4 9" id="KW-0769">Symport</keyword>
<evidence type="ECO:0000256" key="10">
    <source>
        <dbReference type="SAM" id="Phobius"/>
    </source>
</evidence>
<dbReference type="GO" id="GO:0015293">
    <property type="term" value="F:symporter activity"/>
    <property type="evidence" value="ECO:0007669"/>
    <property type="project" value="UniProtKB-KW"/>
</dbReference>
<dbReference type="PROSITE" id="PS00754">
    <property type="entry name" value="NA_NEUROTRAN_SYMP_2"/>
    <property type="match status" value="1"/>
</dbReference>
<proteinExistence type="inferred from homology"/>
<feature type="transmembrane region" description="Helical" evidence="10">
    <location>
        <begin position="574"/>
        <end position="600"/>
    </location>
</feature>
<feature type="transmembrane region" description="Helical" evidence="10">
    <location>
        <begin position="36"/>
        <end position="53"/>
    </location>
</feature>
<evidence type="ECO:0000256" key="2">
    <source>
        <dbReference type="ARBA" id="ARBA00022448"/>
    </source>
</evidence>
<comment type="subcellular location">
    <subcellularLocation>
        <location evidence="1">Membrane</location>
        <topology evidence="1">Multi-pass membrane protein</topology>
    </subcellularLocation>
</comment>
<dbReference type="Ensembl" id="ENSGWIT00000024852.1">
    <property type="protein sequence ID" value="ENSGWIP00000022676.1"/>
    <property type="gene ID" value="ENSGWIG00000012031.1"/>
</dbReference>
<dbReference type="Pfam" id="PF00209">
    <property type="entry name" value="SNF"/>
    <property type="match status" value="1"/>
</dbReference>
<feature type="transmembrane region" description="Helical" evidence="10">
    <location>
        <begin position="59"/>
        <end position="83"/>
    </location>
</feature>
<dbReference type="InterPro" id="IPR002438">
    <property type="entry name" value="Neutral_aa_SLC6"/>
</dbReference>
<feature type="binding site" evidence="8">
    <location>
        <position position="42"/>
    </location>
    <ligand>
        <name>Na(+)</name>
        <dbReference type="ChEBI" id="CHEBI:29101"/>
        <label>1</label>
    </ligand>
</feature>
<name>A0A8C5G8U1_GOUWI</name>
<feature type="binding site" evidence="8">
    <location>
        <position position="49"/>
    </location>
    <ligand>
        <name>Na(+)</name>
        <dbReference type="ChEBI" id="CHEBI:29101"/>
        <label>2</label>
    </ligand>
</feature>
<gene>
    <name evidence="11" type="primary">slc6a18</name>
</gene>
<evidence type="ECO:0000256" key="3">
    <source>
        <dbReference type="ARBA" id="ARBA00022692"/>
    </source>
</evidence>
<feature type="binding site" evidence="8">
    <location>
        <position position="303"/>
    </location>
    <ligand>
        <name>Na(+)</name>
        <dbReference type="ChEBI" id="CHEBI:29101"/>
        <label>1</label>
    </ligand>
</feature>
<dbReference type="InterPro" id="IPR000175">
    <property type="entry name" value="Na/ntran_symport"/>
</dbReference>
<keyword evidence="5 10" id="KW-1133">Transmembrane helix</keyword>
<accession>A0A8C5G8U1</accession>
<evidence type="ECO:0000256" key="7">
    <source>
        <dbReference type="ARBA" id="ARBA00023180"/>
    </source>
</evidence>
<feature type="transmembrane region" description="Helical" evidence="10">
    <location>
        <begin position="297"/>
        <end position="318"/>
    </location>
</feature>
<evidence type="ECO:0000313" key="11">
    <source>
        <dbReference type="Ensembl" id="ENSGWIP00000022676.1"/>
    </source>
</evidence>
<evidence type="ECO:0000313" key="12">
    <source>
        <dbReference type="Proteomes" id="UP000694680"/>
    </source>
</evidence>
<feature type="transmembrane region" description="Helical" evidence="10">
    <location>
        <begin position="521"/>
        <end position="545"/>
    </location>
</feature>
<sequence length="631" mass="70431">MLSDYPPLPTCFQLKMGKTKDSGVEERPKWDNKVQYLLTCIGFAVGLGNVWRFPYLCQIYGGGAFLIPYLIALVFEGLPLLYLELAIGQRLRRGSIGVWTSISPLLGGVGIASLVVSFLVGLFYNTILAWVLWYFFHSFQNPLPWSQCPLNESRTSYNTECEKSTPVNYFWYRETLNVTADIEDSGSLQWWLVVCLASAWSIVFFCFIKGIKSVGKAVYVTATFPYLVLTIFLVRALTLPGATDGLVYLFTPDILKNPQVWLDAATQIFFSLSLAFGGLIAFSSYNPEKNNCERDALLVGVINSATSLYASISIFSILGFKANNGYTACLNENVLVLTNNFELPDQSITVDNYNQWFDYLNQTKPEEVSSLSLKECVLQTFLDQSASGTGLAFIVFTEAVIAMPGSQVWAVLFFVMLFSLGLSSMFGNLEGVLTPLYDMALIPKRIPNAVVTAIVCLISFAVSLIFALGSGNYWVEVFNGYVGSVPLLIIAFFEITGVIYGRGMKTFSDDIYFMTGKRPNIFWKACWTVISPLLLLVVLVAYVVLQARIKPSYPAWNPAYSLFPQTETKVYPDWVFAIIVLLCVVPVISIPLVAIFRLIYRMKKSSATSNLNPYDNKAFENEPGLEKYQKA</sequence>
<dbReference type="PANTHER" id="PTHR11616:SF109">
    <property type="entry name" value="INACTIVE SODIUM-DEPENDENT NEUTRAL AMINO ACID TRANSPORTER B(0)AT3"/>
    <property type="match status" value="1"/>
</dbReference>
<evidence type="ECO:0000256" key="9">
    <source>
        <dbReference type="RuleBase" id="RU003732"/>
    </source>
</evidence>
<evidence type="ECO:0000256" key="1">
    <source>
        <dbReference type="ARBA" id="ARBA00004141"/>
    </source>
</evidence>
<dbReference type="PANTHER" id="PTHR11616">
    <property type="entry name" value="SODIUM/CHLORIDE DEPENDENT TRANSPORTER"/>
    <property type="match status" value="1"/>
</dbReference>
<feature type="transmembrane region" description="Helical" evidence="10">
    <location>
        <begin position="104"/>
        <end position="136"/>
    </location>
</feature>
<dbReference type="GO" id="GO:0005886">
    <property type="term" value="C:plasma membrane"/>
    <property type="evidence" value="ECO:0007669"/>
    <property type="project" value="InterPro"/>
</dbReference>
<dbReference type="GO" id="GO:0035725">
    <property type="term" value="P:sodium ion transmembrane transport"/>
    <property type="evidence" value="ECO:0007669"/>
    <property type="project" value="TreeGrafter"/>
</dbReference>
<feature type="binding site" evidence="8">
    <location>
        <position position="424"/>
    </location>
    <ligand>
        <name>Na(+)</name>
        <dbReference type="ChEBI" id="CHEBI:29101"/>
        <label>1</label>
    </ligand>
</feature>
<keyword evidence="12" id="KW-1185">Reference proteome</keyword>
<keyword evidence="6 10" id="KW-0472">Membrane</keyword>
<keyword evidence="8" id="KW-0915">Sodium</keyword>
<evidence type="ECO:0000256" key="8">
    <source>
        <dbReference type="PIRSR" id="PIRSR600175-1"/>
    </source>
</evidence>
<keyword evidence="3 9" id="KW-0812">Transmembrane</keyword>
<dbReference type="GO" id="GO:0006865">
    <property type="term" value="P:amino acid transport"/>
    <property type="evidence" value="ECO:0007669"/>
    <property type="project" value="TreeGrafter"/>
</dbReference>
<feature type="transmembrane region" description="Helical" evidence="10">
    <location>
        <begin position="217"/>
        <end position="240"/>
    </location>
</feature>
<feature type="transmembrane region" description="Helical" evidence="10">
    <location>
        <begin position="260"/>
        <end position="285"/>
    </location>
</feature>
<dbReference type="SUPFAM" id="SSF161070">
    <property type="entry name" value="SNF-like"/>
    <property type="match status" value="1"/>
</dbReference>
<organism evidence="11 12">
    <name type="scientific">Gouania willdenowi</name>
    <name type="common">Blunt-snouted clingfish</name>
    <name type="synonym">Lepadogaster willdenowi</name>
    <dbReference type="NCBI Taxonomy" id="441366"/>
    <lineage>
        <taxon>Eukaryota</taxon>
        <taxon>Metazoa</taxon>
        <taxon>Chordata</taxon>
        <taxon>Craniata</taxon>
        <taxon>Vertebrata</taxon>
        <taxon>Euteleostomi</taxon>
        <taxon>Actinopterygii</taxon>
        <taxon>Neopterygii</taxon>
        <taxon>Teleostei</taxon>
        <taxon>Neoteleostei</taxon>
        <taxon>Acanthomorphata</taxon>
        <taxon>Ovalentaria</taxon>
        <taxon>Blenniimorphae</taxon>
        <taxon>Blenniiformes</taxon>
        <taxon>Gobiesocoidei</taxon>
        <taxon>Gobiesocidae</taxon>
        <taxon>Gobiesocinae</taxon>
        <taxon>Gouania</taxon>
    </lineage>
</organism>
<dbReference type="GO" id="GO:0046872">
    <property type="term" value="F:metal ion binding"/>
    <property type="evidence" value="ECO:0007669"/>
    <property type="project" value="UniProtKB-KW"/>
</dbReference>
<feature type="transmembrane region" description="Helical" evidence="10">
    <location>
        <begin position="449"/>
        <end position="469"/>
    </location>
</feature>
<feature type="transmembrane region" description="Helical" evidence="10">
    <location>
        <begin position="481"/>
        <end position="500"/>
    </location>
</feature>
<keyword evidence="2 9" id="KW-0813">Transport</keyword>
<evidence type="ECO:0000256" key="4">
    <source>
        <dbReference type="ARBA" id="ARBA00022847"/>
    </source>
</evidence>
<feature type="binding site" evidence="8">
    <location>
        <position position="271"/>
    </location>
    <ligand>
        <name>Na(+)</name>
        <dbReference type="ChEBI" id="CHEBI:29101"/>
        <label>1</label>
    </ligand>
</feature>
<feature type="transmembrane region" description="Helical" evidence="10">
    <location>
        <begin position="408"/>
        <end position="429"/>
    </location>
</feature>
<keyword evidence="8" id="KW-0479">Metal-binding</keyword>